<dbReference type="InterPro" id="IPR026039">
    <property type="entry name" value="YfgM"/>
</dbReference>
<dbReference type="EMBL" id="BSOJ01000009">
    <property type="protein sequence ID" value="GLR25819.1"/>
    <property type="molecule type" value="Genomic_DNA"/>
</dbReference>
<evidence type="ECO:0000256" key="5">
    <source>
        <dbReference type="ARBA" id="ARBA00023136"/>
    </source>
</evidence>
<evidence type="ECO:0000256" key="9">
    <source>
        <dbReference type="SAM" id="Phobius"/>
    </source>
</evidence>
<sequence length="213" mass="23462">MSRYTLEEEEQLAELKAFWNKYGNFILTLLIIGFGAYAAYNGWHWWKARQASQAVKGYESLQNALAKNDLALVKKVEQTLVQEDGGSPYAQRGALLAAKAAYASGDSAFAKTQLQWAVDHAKLDEYAATARLLLSGILIEEGKLDAATKLVSEKSYTGFEGLFSDRLGDIAVARKDNEAATKAYKKALEELKPNNPWSQVVQRKLAALPKAGE</sequence>
<reference evidence="12" key="1">
    <citation type="journal article" date="2019" name="Int. J. Syst. Evol. Microbiol.">
        <title>The Global Catalogue of Microorganisms (GCM) 10K type strain sequencing project: providing services to taxonomists for standard genome sequencing and annotation.</title>
        <authorList>
            <consortium name="The Broad Institute Genomics Platform"/>
            <consortium name="The Broad Institute Genome Sequencing Center for Infectious Disease"/>
            <person name="Wu L."/>
            <person name="Ma J."/>
        </authorList>
    </citation>
    <scope>NUCLEOTIDE SEQUENCE [LARGE SCALE GENOMIC DNA]</scope>
    <source>
        <strain evidence="12">NBRC 105857</strain>
    </source>
</reference>
<dbReference type="PIRSF" id="PIRSF006170">
    <property type="entry name" value="YfgM"/>
    <property type="match status" value="1"/>
</dbReference>
<gene>
    <name evidence="11" type="ORF">GCM10007875_09070</name>
</gene>
<feature type="domain" description="Ancillary SecYEG translocon subunit/Cell division coordinator CpoB TPR" evidence="10">
    <location>
        <begin position="16"/>
        <end position="209"/>
    </location>
</feature>
<comment type="similarity">
    <text evidence="7">Belongs to the YfgM family.</text>
</comment>
<evidence type="ECO:0000313" key="11">
    <source>
        <dbReference type="EMBL" id="GLR25819.1"/>
    </source>
</evidence>
<keyword evidence="5 9" id="KW-0472">Membrane</keyword>
<evidence type="ECO:0000259" key="10">
    <source>
        <dbReference type="Pfam" id="PF09976"/>
    </source>
</evidence>
<protein>
    <recommendedName>
        <fullName evidence="8">Ancillary SecYEG translocon subunit</fullName>
    </recommendedName>
</protein>
<dbReference type="RefSeq" id="WP_284280262.1">
    <property type="nucleotide sequence ID" value="NZ_BSOJ01000009.1"/>
</dbReference>
<evidence type="ECO:0000256" key="6">
    <source>
        <dbReference type="ARBA" id="ARBA00023186"/>
    </source>
</evidence>
<proteinExistence type="inferred from homology"/>
<feature type="transmembrane region" description="Helical" evidence="9">
    <location>
        <begin position="22"/>
        <end position="40"/>
    </location>
</feature>
<keyword evidence="6" id="KW-0143">Chaperone</keyword>
<evidence type="ECO:0000256" key="1">
    <source>
        <dbReference type="ARBA" id="ARBA00004401"/>
    </source>
</evidence>
<name>A0ABQ5YSP9_9BURK</name>
<comment type="caution">
    <text evidence="11">The sequence shown here is derived from an EMBL/GenBank/DDBJ whole genome shotgun (WGS) entry which is preliminary data.</text>
</comment>
<organism evidence="11 12">
    <name type="scientific">Limnobacter litoralis</name>
    <dbReference type="NCBI Taxonomy" id="481366"/>
    <lineage>
        <taxon>Bacteria</taxon>
        <taxon>Pseudomonadati</taxon>
        <taxon>Pseudomonadota</taxon>
        <taxon>Betaproteobacteria</taxon>
        <taxon>Burkholderiales</taxon>
        <taxon>Burkholderiaceae</taxon>
        <taxon>Limnobacter</taxon>
    </lineage>
</organism>
<dbReference type="Pfam" id="PF09976">
    <property type="entry name" value="TPR_21"/>
    <property type="match status" value="1"/>
</dbReference>
<keyword evidence="3 9" id="KW-0812">Transmembrane</keyword>
<evidence type="ECO:0000256" key="3">
    <source>
        <dbReference type="ARBA" id="ARBA00022692"/>
    </source>
</evidence>
<dbReference type="InterPro" id="IPR011990">
    <property type="entry name" value="TPR-like_helical_dom_sf"/>
</dbReference>
<dbReference type="Gene3D" id="1.25.40.10">
    <property type="entry name" value="Tetratricopeptide repeat domain"/>
    <property type="match status" value="1"/>
</dbReference>
<keyword evidence="2" id="KW-1003">Cell membrane</keyword>
<evidence type="ECO:0000256" key="8">
    <source>
        <dbReference type="ARBA" id="ARBA00024235"/>
    </source>
</evidence>
<keyword evidence="12" id="KW-1185">Reference proteome</keyword>
<comment type="subcellular location">
    <subcellularLocation>
        <location evidence="1">Cell membrane</location>
        <topology evidence="1">Single-pass type II membrane protein</topology>
    </subcellularLocation>
</comment>
<keyword evidence="4 9" id="KW-1133">Transmembrane helix</keyword>
<dbReference type="PANTHER" id="PTHR38035">
    <property type="entry name" value="UPF0070 PROTEIN YFGM"/>
    <property type="match status" value="1"/>
</dbReference>
<dbReference type="InterPro" id="IPR018704">
    <property type="entry name" value="SecYEG/CpoB_TPR"/>
</dbReference>
<dbReference type="PANTHER" id="PTHR38035:SF1">
    <property type="entry name" value="ANCILLARY SECYEG TRANSLOCON SUBUNIT"/>
    <property type="match status" value="1"/>
</dbReference>
<evidence type="ECO:0000256" key="7">
    <source>
        <dbReference type="ARBA" id="ARBA00024197"/>
    </source>
</evidence>
<evidence type="ECO:0000256" key="2">
    <source>
        <dbReference type="ARBA" id="ARBA00022475"/>
    </source>
</evidence>
<evidence type="ECO:0000256" key="4">
    <source>
        <dbReference type="ARBA" id="ARBA00022989"/>
    </source>
</evidence>
<accession>A0ABQ5YSP9</accession>
<dbReference type="Proteomes" id="UP001156664">
    <property type="component" value="Unassembled WGS sequence"/>
</dbReference>
<evidence type="ECO:0000313" key="12">
    <source>
        <dbReference type="Proteomes" id="UP001156664"/>
    </source>
</evidence>